<sequence length="422" mass="47121">MERGSKVFVIIRAFIVMQLVHGAYLCPSNQIYQNVTKSCCIPVFNCRPGNGVVFCTINGTNDKCTPCRGGEIQPQLVSSLDGIDATCFRDETQYDCTSADMMPARKIHECKLPCQCNNDNCYFGSDPCRCTLKESRSCEVDMTMDKLTGECVKCPMYTFKNNTGCGVCRYNESEWFNNHRQGISTMFTPLTSILITDGSRYNNNRQVETSSSMIIPIPAVVAISIVVLFGVLLILACIFRKRLKEKCLLVDGQNRSADDDPASMEVLTHPVLGNPDLTNEVGENETPVMEVRPVVQSCIGAQNAHSDEATLGNSSCQREEPERDQTYVKEVVGSQTHNEEEEPHGMATEMNGEHTVNLSLSGQPCQHSYGFEYLQDQMTESVEAANDHCVDDITHVLLERSVRQREDEEENPEKEIEPLIVH</sequence>
<feature type="chain" id="PRO_5044831613" evidence="3">
    <location>
        <begin position="23"/>
        <end position="422"/>
    </location>
</feature>
<keyword evidence="2" id="KW-0472">Membrane</keyword>
<evidence type="ECO:0000256" key="3">
    <source>
        <dbReference type="SAM" id="SignalP"/>
    </source>
</evidence>
<evidence type="ECO:0000313" key="4">
    <source>
        <dbReference type="EMBL" id="KAL3862309.1"/>
    </source>
</evidence>
<dbReference type="EMBL" id="JBJQND010000011">
    <property type="protein sequence ID" value="KAL3862309.1"/>
    <property type="molecule type" value="Genomic_DNA"/>
</dbReference>
<evidence type="ECO:0000313" key="5">
    <source>
        <dbReference type="Proteomes" id="UP001634394"/>
    </source>
</evidence>
<dbReference type="AlphaFoldDB" id="A0ABD3VL52"/>
<feature type="compositionally biased region" description="Basic and acidic residues" evidence="1">
    <location>
        <begin position="413"/>
        <end position="422"/>
    </location>
</feature>
<keyword evidence="5" id="KW-1185">Reference proteome</keyword>
<keyword evidence="2" id="KW-1133">Transmembrane helix</keyword>
<evidence type="ECO:0000256" key="1">
    <source>
        <dbReference type="SAM" id="MobiDB-lite"/>
    </source>
</evidence>
<reference evidence="4 5" key="1">
    <citation type="submission" date="2024-11" db="EMBL/GenBank/DDBJ databases">
        <title>Chromosome-level genome assembly of the freshwater bivalve Anodonta woodiana.</title>
        <authorList>
            <person name="Chen X."/>
        </authorList>
    </citation>
    <scope>NUCLEOTIDE SEQUENCE [LARGE SCALE GENOMIC DNA]</scope>
    <source>
        <strain evidence="4">MN2024</strain>
        <tissue evidence="4">Gills</tissue>
    </source>
</reference>
<keyword evidence="2" id="KW-0812">Transmembrane</keyword>
<feature type="transmembrane region" description="Helical" evidence="2">
    <location>
        <begin position="213"/>
        <end position="239"/>
    </location>
</feature>
<comment type="caution">
    <text evidence="4">The sequence shown here is derived from an EMBL/GenBank/DDBJ whole genome shotgun (WGS) entry which is preliminary data.</text>
</comment>
<gene>
    <name evidence="4" type="ORF">ACJMK2_008288</name>
</gene>
<name>A0ABD3VL52_SINWO</name>
<accession>A0ABD3VL52</accession>
<proteinExistence type="predicted"/>
<organism evidence="4 5">
    <name type="scientific">Sinanodonta woodiana</name>
    <name type="common">Chinese pond mussel</name>
    <name type="synonym">Anodonta woodiana</name>
    <dbReference type="NCBI Taxonomy" id="1069815"/>
    <lineage>
        <taxon>Eukaryota</taxon>
        <taxon>Metazoa</taxon>
        <taxon>Spiralia</taxon>
        <taxon>Lophotrochozoa</taxon>
        <taxon>Mollusca</taxon>
        <taxon>Bivalvia</taxon>
        <taxon>Autobranchia</taxon>
        <taxon>Heteroconchia</taxon>
        <taxon>Palaeoheterodonta</taxon>
        <taxon>Unionida</taxon>
        <taxon>Unionoidea</taxon>
        <taxon>Unionidae</taxon>
        <taxon>Unioninae</taxon>
        <taxon>Sinanodonta</taxon>
    </lineage>
</organism>
<keyword evidence="3" id="KW-0732">Signal</keyword>
<feature type="region of interest" description="Disordered" evidence="1">
    <location>
        <begin position="403"/>
        <end position="422"/>
    </location>
</feature>
<protein>
    <submittedName>
        <fullName evidence="4">Uncharacterized protein</fullName>
    </submittedName>
</protein>
<feature type="signal peptide" evidence="3">
    <location>
        <begin position="1"/>
        <end position="22"/>
    </location>
</feature>
<dbReference type="Proteomes" id="UP001634394">
    <property type="component" value="Unassembled WGS sequence"/>
</dbReference>
<evidence type="ECO:0000256" key="2">
    <source>
        <dbReference type="SAM" id="Phobius"/>
    </source>
</evidence>